<feature type="region of interest" description="Disordered" evidence="2">
    <location>
        <begin position="218"/>
        <end position="243"/>
    </location>
</feature>
<dbReference type="InterPro" id="IPR013096">
    <property type="entry name" value="Cupin_2"/>
</dbReference>
<dbReference type="SUPFAM" id="SSF51182">
    <property type="entry name" value="RmlC-like cupins"/>
    <property type="match status" value="1"/>
</dbReference>
<dbReference type="SUPFAM" id="SSF47413">
    <property type="entry name" value="lambda repressor-like DNA-binding domains"/>
    <property type="match status" value="1"/>
</dbReference>
<dbReference type="Pfam" id="PF07883">
    <property type="entry name" value="Cupin_2"/>
    <property type="match status" value="1"/>
</dbReference>
<dbReference type="InterPro" id="IPR001387">
    <property type="entry name" value="Cro/C1-type_HTH"/>
</dbReference>
<keyword evidence="5" id="KW-1185">Reference proteome</keyword>
<dbReference type="PROSITE" id="PS50943">
    <property type="entry name" value="HTH_CROC1"/>
    <property type="match status" value="1"/>
</dbReference>
<evidence type="ECO:0000256" key="2">
    <source>
        <dbReference type="SAM" id="MobiDB-lite"/>
    </source>
</evidence>
<dbReference type="InterPro" id="IPR010982">
    <property type="entry name" value="Lambda_DNA-bd_dom_sf"/>
</dbReference>
<dbReference type="Gene3D" id="2.60.120.10">
    <property type="entry name" value="Jelly Rolls"/>
    <property type="match status" value="1"/>
</dbReference>
<reference evidence="4 5" key="1">
    <citation type="submission" date="2023-11" db="EMBL/GenBank/DDBJ databases">
        <title>Paucibacter sp. nov., isolated from fresh soil in Korea.</title>
        <authorList>
            <person name="Le N.T.T."/>
        </authorList>
    </citation>
    <scope>NUCLEOTIDE SEQUENCE [LARGE SCALE GENOMIC DNA]</scope>
    <source>
        <strain evidence="4 5">R3-3</strain>
    </source>
</reference>
<proteinExistence type="predicted"/>
<evidence type="ECO:0000313" key="4">
    <source>
        <dbReference type="EMBL" id="MDY0747625.1"/>
    </source>
</evidence>
<dbReference type="PANTHER" id="PTHR46797:SF20">
    <property type="entry name" value="BLR4304 PROTEIN"/>
    <property type="match status" value="1"/>
</dbReference>
<dbReference type="Proteomes" id="UP001285263">
    <property type="component" value="Unassembled WGS sequence"/>
</dbReference>
<dbReference type="PANTHER" id="PTHR46797">
    <property type="entry name" value="HTH-TYPE TRANSCRIPTIONAL REGULATOR"/>
    <property type="match status" value="1"/>
</dbReference>
<dbReference type="EMBL" id="JAXCLA010000008">
    <property type="protein sequence ID" value="MDY0747625.1"/>
    <property type="molecule type" value="Genomic_DNA"/>
</dbReference>
<dbReference type="CDD" id="cd02209">
    <property type="entry name" value="cupin_XRE_C"/>
    <property type="match status" value="1"/>
</dbReference>
<accession>A0ABU5DMT0</accession>
<dbReference type="RefSeq" id="WP_320425587.1">
    <property type="nucleotide sequence ID" value="NZ_JAXCLA010000008.1"/>
</dbReference>
<evidence type="ECO:0000256" key="1">
    <source>
        <dbReference type="ARBA" id="ARBA00023125"/>
    </source>
</evidence>
<keyword evidence="1" id="KW-0238">DNA-binding</keyword>
<dbReference type="CDD" id="cd00093">
    <property type="entry name" value="HTH_XRE"/>
    <property type="match status" value="1"/>
</dbReference>
<dbReference type="Gene3D" id="1.10.260.40">
    <property type="entry name" value="lambda repressor-like DNA-binding domains"/>
    <property type="match status" value="1"/>
</dbReference>
<evidence type="ECO:0000259" key="3">
    <source>
        <dbReference type="PROSITE" id="PS50943"/>
    </source>
</evidence>
<comment type="caution">
    <text evidence="4">The sequence shown here is derived from an EMBL/GenBank/DDBJ whole genome shotgun (WGS) entry which is preliminary data.</text>
</comment>
<dbReference type="SMART" id="SM00530">
    <property type="entry name" value="HTH_XRE"/>
    <property type="match status" value="1"/>
</dbReference>
<dbReference type="InterPro" id="IPR014710">
    <property type="entry name" value="RmlC-like_jellyroll"/>
</dbReference>
<gene>
    <name evidence="4" type="ORF">SNE35_24195</name>
</gene>
<name>A0ABU5DMT0_9BURK</name>
<dbReference type="InterPro" id="IPR050807">
    <property type="entry name" value="TransReg_Diox_bact_type"/>
</dbReference>
<evidence type="ECO:0000313" key="5">
    <source>
        <dbReference type="Proteomes" id="UP001285263"/>
    </source>
</evidence>
<dbReference type="Pfam" id="PF01381">
    <property type="entry name" value="HTH_3"/>
    <property type="match status" value="1"/>
</dbReference>
<protein>
    <submittedName>
        <fullName evidence="4">XRE family transcriptional regulator</fullName>
    </submittedName>
</protein>
<sequence length="243" mass="26574">MKTIEPIAGKLNNPGATIRALRRSADLTLAELSAKTGLAASTLSKLEAGRVSPSFDKLAAVSRGLGVDMAELLGTSVPSATPVPSNHGARRVMLRAGEGKRVETHCYSQIYLATELLHKKMTPMVVEVRARTMDEFRAEFGDFIRHPGEEFVYIIEGEVDFCTDLYEPMRLQAGDTLYFDSEMGHAYLKASDAPCRIVAAAVPRGNVEPMMETFVSASRRRAAAAEGEHRQNGARQQRPPRAK</sequence>
<organism evidence="4 5">
    <name type="scientific">Roseateles agri</name>
    <dbReference type="NCBI Taxonomy" id="3098619"/>
    <lineage>
        <taxon>Bacteria</taxon>
        <taxon>Pseudomonadati</taxon>
        <taxon>Pseudomonadota</taxon>
        <taxon>Betaproteobacteria</taxon>
        <taxon>Burkholderiales</taxon>
        <taxon>Sphaerotilaceae</taxon>
        <taxon>Roseateles</taxon>
    </lineage>
</organism>
<feature type="domain" description="HTH cro/C1-type" evidence="3">
    <location>
        <begin position="18"/>
        <end position="72"/>
    </location>
</feature>
<dbReference type="InterPro" id="IPR011051">
    <property type="entry name" value="RmlC_Cupin_sf"/>
</dbReference>